<feature type="region of interest" description="Disordered" evidence="1">
    <location>
        <begin position="170"/>
        <end position="231"/>
    </location>
</feature>
<dbReference type="EMBL" id="NHYD01000252">
    <property type="protein sequence ID" value="PPQ94764.1"/>
    <property type="molecule type" value="Genomic_DNA"/>
</dbReference>
<feature type="region of interest" description="Disordered" evidence="1">
    <location>
        <begin position="1"/>
        <end position="32"/>
    </location>
</feature>
<proteinExistence type="predicted"/>
<evidence type="ECO:0000313" key="2">
    <source>
        <dbReference type="EMBL" id="PPQ94764.1"/>
    </source>
</evidence>
<sequence>MDSATIEHPPASPSTSTNEVNPDDINDNIGPIPNHITPDFLVRPDRHQVVYNAEERKVLDAHKASLDQMAEIMDVDAPLFESQYRPQVHQMKLYVMEYITKMRKILNPGPAPRVPGGTGTGVCDLGLQFTHNGFPILPQGLDTKSGNLPVKKELDEMIRKYLAKHYSYEPIQTRYPDDGAHDQSDPGSDSDPNPNTTPALSTEKPKQSKKQRKAKGSKDNSKAQNSDGQNVFRIGDMLLQMSPVPDSDPDLSANISLTVDKGKEKAIAPDPDIQGDVRDGSPELVASQTTLFHLPQLYLGNDIHGGHEHPNPWDWATNVGPYPEYSYNTAHSIAAGPSNAEIIMGPFNDNPDDRLDNMAYIRSFSASQNMFHNSQAAFDNKHFNHYHIPNVQDEAFVFNLHDNGGTFANPVAAPLSEPDCDQQQMVAHVSGNVDSLLIHIASHTEPPRTKRKSKTVAPIQSSSVDLQVPIPDLFNAIPSTLTRAGSDAATRYHNTGEMTTQQLDQQALQAKAVTRQSIRPAPDANAGTYITGEITSQ</sequence>
<gene>
    <name evidence="2" type="ORF">CVT25_007783</name>
</gene>
<evidence type="ECO:0000256" key="1">
    <source>
        <dbReference type="SAM" id="MobiDB-lite"/>
    </source>
</evidence>
<feature type="compositionally biased region" description="Polar residues" evidence="1">
    <location>
        <begin position="185"/>
        <end position="200"/>
    </location>
</feature>
<feature type="compositionally biased region" description="Basic and acidic residues" evidence="1">
    <location>
        <begin position="175"/>
        <end position="184"/>
    </location>
</feature>
<dbReference type="AlphaFoldDB" id="A0A409XVN0"/>
<organism evidence="2 3">
    <name type="scientific">Psilocybe cyanescens</name>
    <dbReference type="NCBI Taxonomy" id="93625"/>
    <lineage>
        <taxon>Eukaryota</taxon>
        <taxon>Fungi</taxon>
        <taxon>Dikarya</taxon>
        <taxon>Basidiomycota</taxon>
        <taxon>Agaricomycotina</taxon>
        <taxon>Agaricomycetes</taxon>
        <taxon>Agaricomycetidae</taxon>
        <taxon>Agaricales</taxon>
        <taxon>Agaricineae</taxon>
        <taxon>Strophariaceae</taxon>
        <taxon>Psilocybe</taxon>
    </lineage>
</organism>
<dbReference type="OrthoDB" id="3058329at2759"/>
<accession>A0A409XVN0</accession>
<name>A0A409XVN0_PSICY</name>
<protein>
    <submittedName>
        <fullName evidence="2">Uncharacterized protein</fullName>
    </submittedName>
</protein>
<evidence type="ECO:0000313" key="3">
    <source>
        <dbReference type="Proteomes" id="UP000283269"/>
    </source>
</evidence>
<keyword evidence="3" id="KW-1185">Reference proteome</keyword>
<reference evidence="2 3" key="1">
    <citation type="journal article" date="2018" name="Evol. Lett.">
        <title>Horizontal gene cluster transfer increased hallucinogenic mushroom diversity.</title>
        <authorList>
            <person name="Reynolds H.T."/>
            <person name="Vijayakumar V."/>
            <person name="Gluck-Thaler E."/>
            <person name="Korotkin H.B."/>
            <person name="Matheny P.B."/>
            <person name="Slot J.C."/>
        </authorList>
    </citation>
    <scope>NUCLEOTIDE SEQUENCE [LARGE SCALE GENOMIC DNA]</scope>
    <source>
        <strain evidence="2 3">2631</strain>
    </source>
</reference>
<dbReference type="InParanoid" id="A0A409XVN0"/>
<comment type="caution">
    <text evidence="2">The sequence shown here is derived from an EMBL/GenBank/DDBJ whole genome shotgun (WGS) entry which is preliminary data.</text>
</comment>
<dbReference type="Proteomes" id="UP000283269">
    <property type="component" value="Unassembled WGS sequence"/>
</dbReference>